<accession>A0AC35G5L0</accession>
<organism evidence="1 2">
    <name type="scientific">Panagrolaimus sp. PS1159</name>
    <dbReference type="NCBI Taxonomy" id="55785"/>
    <lineage>
        <taxon>Eukaryota</taxon>
        <taxon>Metazoa</taxon>
        <taxon>Ecdysozoa</taxon>
        <taxon>Nematoda</taxon>
        <taxon>Chromadorea</taxon>
        <taxon>Rhabditida</taxon>
        <taxon>Tylenchina</taxon>
        <taxon>Panagrolaimomorpha</taxon>
        <taxon>Panagrolaimoidea</taxon>
        <taxon>Panagrolaimidae</taxon>
        <taxon>Panagrolaimus</taxon>
    </lineage>
</organism>
<name>A0AC35G5L0_9BILA</name>
<dbReference type="WBParaSite" id="PS1159_v2.g24104.t1">
    <property type="protein sequence ID" value="PS1159_v2.g24104.t1"/>
    <property type="gene ID" value="PS1159_v2.g24104"/>
</dbReference>
<sequence length="138" mass="14941">MGQSSSNIFALQKGNTNSVTVPIIKSPFCIKVKINGKKFTARVSTGTSRSVCSNSVLECLNVEMNKKEMTTINAPMGQTLDAIGQAELTLLIKNAEIHESFYVTEKLAEDLIIGMDIILKFGGFGFNNNCFGKTLTLG</sequence>
<reference evidence="2" key="1">
    <citation type="submission" date="2022-11" db="UniProtKB">
        <authorList>
            <consortium name="WormBaseParasite"/>
        </authorList>
    </citation>
    <scope>IDENTIFICATION</scope>
</reference>
<evidence type="ECO:0000313" key="1">
    <source>
        <dbReference type="Proteomes" id="UP000887580"/>
    </source>
</evidence>
<evidence type="ECO:0000313" key="2">
    <source>
        <dbReference type="WBParaSite" id="PS1159_v2.g24104.t1"/>
    </source>
</evidence>
<protein>
    <submittedName>
        <fullName evidence="2">Uncharacterized protein</fullName>
    </submittedName>
</protein>
<dbReference type="Proteomes" id="UP000887580">
    <property type="component" value="Unplaced"/>
</dbReference>
<proteinExistence type="predicted"/>